<sequence>MQTSLAVLALLSAANALPGGRYDAYSNFNTTKIVGTQSSSSAANTGAIPTSTCLESSISSSSASMSRPHSYGTGGAPWQYHSGTGVPSRPHPYHTSESHDQPSASATAHITETTIIPITKTITNHVPCSTEITTNGQSWWSTYLTVAYSTTSYMATSTVIVPQPTTKPAPWHGDEPTSHQYPAPPHEQCPPQATITETITKYISLPSPRPEEPNQPLTTKTLTLTLDHGHVTTITVSYPMASAMPVKTTKDHVLPPYPTKSSSTIRGQAHPTGGYPHGTGIWTHPTASGTKSVASGYGLSSSSTVRAGSTGAPGHY</sequence>
<evidence type="ECO:0000256" key="2">
    <source>
        <dbReference type="SAM" id="SignalP"/>
    </source>
</evidence>
<gene>
    <name evidence="3" type="ORF">CKM354_000164900</name>
</gene>
<feature type="signal peptide" evidence="2">
    <location>
        <begin position="1"/>
        <end position="16"/>
    </location>
</feature>
<dbReference type="RefSeq" id="XP_044652713.1">
    <property type="nucleotide sequence ID" value="XM_044796778.1"/>
</dbReference>
<reference evidence="3 4" key="1">
    <citation type="submission" date="2021-01" db="EMBL/GenBank/DDBJ databases">
        <title>Cercospora kikuchii MAFF 305040 whole genome shotgun sequence.</title>
        <authorList>
            <person name="Kashiwa T."/>
            <person name="Suzuki T."/>
        </authorList>
    </citation>
    <scope>NUCLEOTIDE SEQUENCE [LARGE SCALE GENOMIC DNA]</scope>
    <source>
        <strain evidence="3 4">MAFF 305040</strain>
    </source>
</reference>
<feature type="region of interest" description="Disordered" evidence="1">
    <location>
        <begin position="169"/>
        <end position="188"/>
    </location>
</feature>
<dbReference type="EMBL" id="BOLY01000001">
    <property type="protein sequence ID" value="GIZ38226.1"/>
    <property type="molecule type" value="Genomic_DNA"/>
</dbReference>
<accession>A0A9P3CB15</accession>
<feature type="region of interest" description="Disordered" evidence="1">
    <location>
        <begin position="257"/>
        <end position="316"/>
    </location>
</feature>
<evidence type="ECO:0000313" key="4">
    <source>
        <dbReference type="Proteomes" id="UP000825890"/>
    </source>
</evidence>
<feature type="region of interest" description="Disordered" evidence="1">
    <location>
        <begin position="59"/>
        <end position="101"/>
    </location>
</feature>
<dbReference type="OrthoDB" id="3649241at2759"/>
<comment type="caution">
    <text evidence="3">The sequence shown here is derived from an EMBL/GenBank/DDBJ whole genome shotgun (WGS) entry which is preliminary data.</text>
</comment>
<feature type="compositionally biased region" description="Low complexity" evidence="1">
    <location>
        <begin position="292"/>
        <end position="303"/>
    </location>
</feature>
<keyword evidence="4" id="KW-1185">Reference proteome</keyword>
<evidence type="ECO:0000256" key="1">
    <source>
        <dbReference type="SAM" id="MobiDB-lite"/>
    </source>
</evidence>
<protein>
    <submittedName>
        <fullName evidence="3">Uncharacterized protein</fullName>
    </submittedName>
</protein>
<dbReference type="AlphaFoldDB" id="A0A9P3CB15"/>
<dbReference type="GeneID" id="68287224"/>
<evidence type="ECO:0000313" key="3">
    <source>
        <dbReference type="EMBL" id="GIZ38226.1"/>
    </source>
</evidence>
<proteinExistence type="predicted"/>
<organism evidence="3 4">
    <name type="scientific">Cercospora kikuchii</name>
    <dbReference type="NCBI Taxonomy" id="84275"/>
    <lineage>
        <taxon>Eukaryota</taxon>
        <taxon>Fungi</taxon>
        <taxon>Dikarya</taxon>
        <taxon>Ascomycota</taxon>
        <taxon>Pezizomycotina</taxon>
        <taxon>Dothideomycetes</taxon>
        <taxon>Dothideomycetidae</taxon>
        <taxon>Mycosphaerellales</taxon>
        <taxon>Mycosphaerellaceae</taxon>
        <taxon>Cercospora</taxon>
    </lineage>
</organism>
<keyword evidence="2" id="KW-0732">Signal</keyword>
<dbReference type="Proteomes" id="UP000825890">
    <property type="component" value="Unassembled WGS sequence"/>
</dbReference>
<feature type="chain" id="PRO_5040200610" evidence="2">
    <location>
        <begin position="17"/>
        <end position="316"/>
    </location>
</feature>
<name>A0A9P3CB15_9PEZI</name>
<feature type="compositionally biased region" description="Low complexity" evidence="1">
    <location>
        <begin position="59"/>
        <end position="71"/>
    </location>
</feature>